<reference evidence="1" key="2">
    <citation type="submission" date="2024-03" db="EMBL/GenBank/DDBJ databases">
        <title>The Genome Sequence of Enterococcus sp. DIV0242b.</title>
        <authorList>
            <consortium name="The Broad Institute Genomics Platform"/>
            <consortium name="The Broad Institute Microbial Omics Core"/>
            <consortium name="The Broad Institute Genomic Center for Infectious Diseases"/>
            <person name="Earl A."/>
            <person name="Manson A."/>
            <person name="Gilmore M."/>
            <person name="Schwartman J."/>
            <person name="Shea T."/>
            <person name="Abouelleil A."/>
            <person name="Cao P."/>
            <person name="Chapman S."/>
            <person name="Cusick C."/>
            <person name="Young S."/>
            <person name="Neafsey D."/>
            <person name="Nusbaum C."/>
            <person name="Birren B."/>
        </authorList>
    </citation>
    <scope>NUCLEOTIDE SEQUENCE</scope>
    <source>
        <strain evidence="1">9E7_DIV0242</strain>
    </source>
</reference>
<sequence>MTFKTNNVSYRVAFDTKNNIFMVYDANDHNKVAYGITIKQAVRQLKETA</sequence>
<dbReference type="AlphaFoldDB" id="A0AAQ3VQE4"/>
<dbReference type="RefSeq" id="WP_202061902.1">
    <property type="nucleotide sequence ID" value="NZ_CP147247.1"/>
</dbReference>
<dbReference type="Proteomes" id="UP000195141">
    <property type="component" value="Chromosome"/>
</dbReference>
<name>A0AAQ3VQE4_9ENTE</name>
<reference evidence="1" key="1">
    <citation type="submission" date="2017-05" db="EMBL/GenBank/DDBJ databases">
        <authorList>
            <consortium name="The Broad Institute Genomics Platform"/>
            <consortium name="The Broad Institute Genomic Center for Infectious Diseases"/>
            <person name="Earl A."/>
            <person name="Manson A."/>
            <person name="Schwartman J."/>
            <person name="Gilmore M."/>
            <person name="Abouelleil A."/>
            <person name="Cao P."/>
            <person name="Chapman S."/>
            <person name="Cusick C."/>
            <person name="Shea T."/>
            <person name="Young S."/>
            <person name="Neafsey D."/>
            <person name="Nusbaum C."/>
            <person name="Birren B."/>
        </authorList>
    </citation>
    <scope>NUCLEOTIDE SEQUENCE</scope>
    <source>
        <strain evidence="1">9E7_DIV0242</strain>
    </source>
</reference>
<accession>A0AAQ3VQE4</accession>
<keyword evidence="2" id="KW-1185">Reference proteome</keyword>
<organism evidence="1 2">
    <name type="scientific">Candidatus Enterococcus clewellii</name>
    <dbReference type="NCBI Taxonomy" id="1834193"/>
    <lineage>
        <taxon>Bacteria</taxon>
        <taxon>Bacillati</taxon>
        <taxon>Bacillota</taxon>
        <taxon>Bacilli</taxon>
        <taxon>Lactobacillales</taxon>
        <taxon>Enterococcaceae</taxon>
        <taxon>Enterococcus</taxon>
    </lineage>
</organism>
<evidence type="ECO:0000313" key="1">
    <source>
        <dbReference type="EMBL" id="WYJ88396.1"/>
    </source>
</evidence>
<dbReference type="EMBL" id="CP147247">
    <property type="protein sequence ID" value="WYJ88396.1"/>
    <property type="molecule type" value="Genomic_DNA"/>
</dbReference>
<proteinExistence type="predicted"/>
<protein>
    <submittedName>
        <fullName evidence="1">Uncharacterized protein</fullName>
    </submittedName>
</protein>
<gene>
    <name evidence="1" type="ORF">A5888_000115</name>
</gene>
<evidence type="ECO:0000313" key="2">
    <source>
        <dbReference type="Proteomes" id="UP000195141"/>
    </source>
</evidence>